<accession>V9DA49</accession>
<feature type="compositionally biased region" description="Basic residues" evidence="1">
    <location>
        <begin position="125"/>
        <end position="141"/>
    </location>
</feature>
<dbReference type="OrthoDB" id="4159597at2759"/>
<organism evidence="2 3">
    <name type="scientific">Cladophialophora carrionii CBS 160.54</name>
    <dbReference type="NCBI Taxonomy" id="1279043"/>
    <lineage>
        <taxon>Eukaryota</taxon>
        <taxon>Fungi</taxon>
        <taxon>Dikarya</taxon>
        <taxon>Ascomycota</taxon>
        <taxon>Pezizomycotina</taxon>
        <taxon>Eurotiomycetes</taxon>
        <taxon>Chaetothyriomycetidae</taxon>
        <taxon>Chaetothyriales</taxon>
        <taxon>Herpotrichiellaceae</taxon>
        <taxon>Cladophialophora</taxon>
    </lineage>
</organism>
<sequence length="252" mass="27194">MASKAQARRTAPGPSEADIAANRARLNYSEASRLAKSWLSGFTFTSTDRCDDRETEWEDEEAERDLLKHQDRYSDTGGVGYHAPDSSLSTSTSTARPAVTDPTTMFLRKELLGGRNGARSSTEIKRHHATAGRVRPQMHRSGKQDDSDENESRATVGKRRGTRKNNVAKSASSQTAASTRDTEEVTAPESLVGQKAASPSLNSTDTGISTQPPSAVVKASKKRGAGSYLDELLASRAAKKQKKNKGRGSKPD</sequence>
<evidence type="ECO:0000313" key="3">
    <source>
        <dbReference type="Proteomes" id="UP000030678"/>
    </source>
</evidence>
<protein>
    <submittedName>
        <fullName evidence="2">Uncharacterized protein</fullName>
    </submittedName>
</protein>
<feature type="compositionally biased region" description="Basic residues" evidence="1">
    <location>
        <begin position="237"/>
        <end position="252"/>
    </location>
</feature>
<dbReference type="EMBL" id="KB822706">
    <property type="protein sequence ID" value="ETI22832.1"/>
    <property type="molecule type" value="Genomic_DNA"/>
</dbReference>
<evidence type="ECO:0000313" key="2">
    <source>
        <dbReference type="EMBL" id="ETI22832.1"/>
    </source>
</evidence>
<dbReference type="Proteomes" id="UP000030678">
    <property type="component" value="Unassembled WGS sequence"/>
</dbReference>
<dbReference type="AlphaFoldDB" id="V9DA49"/>
<dbReference type="RefSeq" id="XP_008729449.1">
    <property type="nucleotide sequence ID" value="XM_008731227.1"/>
</dbReference>
<feature type="compositionally biased region" description="Basic and acidic residues" evidence="1">
    <location>
        <begin position="64"/>
        <end position="74"/>
    </location>
</feature>
<feature type="compositionally biased region" description="Polar residues" evidence="1">
    <location>
        <begin position="86"/>
        <end position="95"/>
    </location>
</feature>
<name>V9DA49_9EURO</name>
<dbReference type="GeneID" id="19985402"/>
<dbReference type="VEuPathDB" id="FungiDB:G647_06909"/>
<dbReference type="HOGENOM" id="CLU_1199835_0_0_1"/>
<feature type="compositionally biased region" description="Low complexity" evidence="1">
    <location>
        <begin position="168"/>
        <end position="179"/>
    </location>
</feature>
<evidence type="ECO:0000256" key="1">
    <source>
        <dbReference type="SAM" id="MobiDB-lite"/>
    </source>
</evidence>
<reference evidence="2 3" key="1">
    <citation type="submission" date="2013-03" db="EMBL/GenBank/DDBJ databases">
        <title>The Genome Sequence of Cladophialophora carrionii CBS 160.54.</title>
        <authorList>
            <consortium name="The Broad Institute Genomics Platform"/>
            <person name="Cuomo C."/>
            <person name="de Hoog S."/>
            <person name="Gorbushina A."/>
            <person name="Walker B."/>
            <person name="Young S.K."/>
            <person name="Zeng Q."/>
            <person name="Gargeya S."/>
            <person name="Fitzgerald M."/>
            <person name="Haas B."/>
            <person name="Abouelleil A."/>
            <person name="Allen A.W."/>
            <person name="Alvarado L."/>
            <person name="Arachchi H.M."/>
            <person name="Berlin A.M."/>
            <person name="Chapman S.B."/>
            <person name="Gainer-Dewar J."/>
            <person name="Goldberg J."/>
            <person name="Griggs A."/>
            <person name="Gujja S."/>
            <person name="Hansen M."/>
            <person name="Howarth C."/>
            <person name="Imamovic A."/>
            <person name="Ireland A."/>
            <person name="Larimer J."/>
            <person name="McCowan C."/>
            <person name="Murphy C."/>
            <person name="Pearson M."/>
            <person name="Poon T.W."/>
            <person name="Priest M."/>
            <person name="Roberts A."/>
            <person name="Saif S."/>
            <person name="Shea T."/>
            <person name="Sisk P."/>
            <person name="Sykes S."/>
            <person name="Wortman J."/>
            <person name="Nusbaum C."/>
            <person name="Birren B."/>
        </authorList>
    </citation>
    <scope>NUCLEOTIDE SEQUENCE [LARGE SCALE GENOMIC DNA]</scope>
    <source>
        <strain evidence="2 3">CBS 160.54</strain>
    </source>
</reference>
<feature type="compositionally biased region" description="Polar residues" evidence="1">
    <location>
        <begin position="197"/>
        <end position="213"/>
    </location>
</feature>
<proteinExistence type="predicted"/>
<feature type="compositionally biased region" description="Acidic residues" evidence="1">
    <location>
        <begin position="53"/>
        <end position="63"/>
    </location>
</feature>
<gene>
    <name evidence="2" type="ORF">G647_06909</name>
</gene>
<feature type="region of interest" description="Disordered" evidence="1">
    <location>
        <begin position="49"/>
        <end position="252"/>
    </location>
</feature>